<dbReference type="InterPro" id="IPR001680">
    <property type="entry name" value="WD40_rpt"/>
</dbReference>
<comment type="caution">
    <text evidence="1">The sequence shown here is derived from an EMBL/GenBank/DDBJ whole genome shotgun (WGS) entry which is preliminary data.</text>
</comment>
<dbReference type="PANTHER" id="PTHR19879">
    <property type="entry name" value="TRANSCRIPTION INITIATION FACTOR TFIID"/>
    <property type="match status" value="1"/>
</dbReference>
<sequence length="356" mass="37533">MSPVSASGPNLSGTEGMRMSLSLLYQRNCSRTEITAIGASSPSSLSSAPSVFAVYRGMTPASSWIDVFNLRSGAAISKISGSGAAFAPPATATSSSQQKLATVRDWAAPIGKAGEEVRYGSSILLRDVMATHGGKPLLELKNVEQGPIAWSRDGRLIAAVEGGGEEGSRVGVWDARTGERRGRVLGHSAAVTHIKFTPAGRLVSLGRDGVVRITNVERGRTEGRLVLPVGGGSAKLLELSEDGRTITSVWGGGGVYTWDTRLGSVDTYETDVKRTTEGWPLSGGANGRWMVSRTEDGFDVMDLRVGEVVGEVKRRGEDGIVYTAGAWVEGAAFGDGFVVMGRMDGVVEVWEVRVKG</sequence>
<dbReference type="PANTHER" id="PTHR19879:SF9">
    <property type="entry name" value="TRANSCRIPTION INITIATION FACTOR TFIID SUBUNIT 5"/>
    <property type="match status" value="1"/>
</dbReference>
<accession>A0AA39L9L9</accession>
<protein>
    <submittedName>
        <fullName evidence="1">Uncharacterized protein</fullName>
    </submittedName>
</protein>
<dbReference type="SMART" id="SM00320">
    <property type="entry name" value="WD40"/>
    <property type="match status" value="1"/>
</dbReference>
<gene>
    <name evidence="1" type="ORF">NLU13_2592</name>
</gene>
<dbReference type="Gene3D" id="2.130.10.10">
    <property type="entry name" value="YVTN repeat-like/Quinoprotein amine dehydrogenase"/>
    <property type="match status" value="1"/>
</dbReference>
<evidence type="ECO:0000313" key="2">
    <source>
        <dbReference type="Proteomes" id="UP001175261"/>
    </source>
</evidence>
<reference evidence="1" key="1">
    <citation type="submission" date="2022-10" db="EMBL/GenBank/DDBJ databases">
        <title>Determination and structural analysis of whole genome sequence of Sarocladium strictum F4-1.</title>
        <authorList>
            <person name="Hu L."/>
            <person name="Jiang Y."/>
        </authorList>
    </citation>
    <scope>NUCLEOTIDE SEQUENCE</scope>
    <source>
        <strain evidence="1">F4-1</strain>
    </source>
</reference>
<dbReference type="SUPFAM" id="SSF101908">
    <property type="entry name" value="Putative isomerase YbhE"/>
    <property type="match status" value="1"/>
</dbReference>
<name>A0AA39L9L9_SARSR</name>
<dbReference type="Proteomes" id="UP001175261">
    <property type="component" value="Unassembled WGS sequence"/>
</dbReference>
<dbReference type="EMBL" id="JAPDFR010000002">
    <property type="protein sequence ID" value="KAK0389015.1"/>
    <property type="molecule type" value="Genomic_DNA"/>
</dbReference>
<organism evidence="1 2">
    <name type="scientific">Sarocladium strictum</name>
    <name type="common">Black bundle disease fungus</name>
    <name type="synonym">Acremonium strictum</name>
    <dbReference type="NCBI Taxonomy" id="5046"/>
    <lineage>
        <taxon>Eukaryota</taxon>
        <taxon>Fungi</taxon>
        <taxon>Dikarya</taxon>
        <taxon>Ascomycota</taxon>
        <taxon>Pezizomycotina</taxon>
        <taxon>Sordariomycetes</taxon>
        <taxon>Hypocreomycetidae</taxon>
        <taxon>Hypocreales</taxon>
        <taxon>Sarocladiaceae</taxon>
        <taxon>Sarocladium</taxon>
    </lineage>
</organism>
<proteinExistence type="predicted"/>
<dbReference type="AlphaFoldDB" id="A0AA39L9L9"/>
<dbReference type="InterPro" id="IPR015943">
    <property type="entry name" value="WD40/YVTN_repeat-like_dom_sf"/>
</dbReference>
<evidence type="ECO:0000313" key="1">
    <source>
        <dbReference type="EMBL" id="KAK0389015.1"/>
    </source>
</evidence>
<keyword evidence="2" id="KW-1185">Reference proteome</keyword>